<dbReference type="GO" id="GO:0005829">
    <property type="term" value="C:cytosol"/>
    <property type="evidence" value="ECO:0007669"/>
    <property type="project" value="TreeGrafter"/>
</dbReference>
<feature type="compositionally biased region" description="Low complexity" evidence="4">
    <location>
        <begin position="349"/>
        <end position="367"/>
    </location>
</feature>
<dbReference type="InterPro" id="IPR058699">
    <property type="entry name" value="RRM_LARP4/4B"/>
</dbReference>
<dbReference type="InterPro" id="IPR036388">
    <property type="entry name" value="WH-like_DNA-bd_sf"/>
</dbReference>
<feature type="domain" description="HTH La-type RNA-binding" evidence="6">
    <location>
        <begin position="20"/>
        <end position="109"/>
    </location>
</feature>
<accession>A0A3P3Y746</accession>
<dbReference type="InterPro" id="IPR036390">
    <property type="entry name" value="WH_DNA-bd_sf"/>
</dbReference>
<evidence type="ECO:0000259" key="5">
    <source>
        <dbReference type="PROSITE" id="PS50102"/>
    </source>
</evidence>
<geneLocation type="mitochondrion" evidence="7"/>
<dbReference type="InterPro" id="IPR000504">
    <property type="entry name" value="RRM_dom"/>
</dbReference>
<feature type="region of interest" description="Disordered" evidence="4">
    <location>
        <begin position="247"/>
        <end position="520"/>
    </location>
</feature>
<feature type="compositionally biased region" description="Polar residues" evidence="4">
    <location>
        <begin position="297"/>
        <end position="324"/>
    </location>
</feature>
<dbReference type="InterPro" id="IPR012677">
    <property type="entry name" value="Nucleotide-bd_a/b_plait_sf"/>
</dbReference>
<organism evidence="7 8">
    <name type="scientific">Plasmodiophora brassicae</name>
    <name type="common">Clubroot disease agent</name>
    <dbReference type="NCBI Taxonomy" id="37360"/>
    <lineage>
        <taxon>Eukaryota</taxon>
        <taxon>Sar</taxon>
        <taxon>Rhizaria</taxon>
        <taxon>Endomyxa</taxon>
        <taxon>Phytomyxea</taxon>
        <taxon>Plasmodiophorida</taxon>
        <taxon>Plasmodiophoridae</taxon>
        <taxon>Plasmodiophora</taxon>
    </lineage>
</organism>
<dbReference type="SUPFAM" id="SSF54928">
    <property type="entry name" value="RNA-binding domain, RBD"/>
    <property type="match status" value="1"/>
</dbReference>
<feature type="domain" description="RRM" evidence="5">
    <location>
        <begin position="109"/>
        <end position="182"/>
    </location>
</feature>
<dbReference type="InterPro" id="IPR006630">
    <property type="entry name" value="La_HTH"/>
</dbReference>
<dbReference type="GO" id="GO:0003723">
    <property type="term" value="F:RNA binding"/>
    <property type="evidence" value="ECO:0007669"/>
    <property type="project" value="UniProtKB-UniRule"/>
</dbReference>
<evidence type="ECO:0000313" key="7">
    <source>
        <dbReference type="EMBL" id="SPQ95995.1"/>
    </source>
</evidence>
<feature type="compositionally biased region" description="Low complexity" evidence="4">
    <location>
        <begin position="439"/>
        <end position="450"/>
    </location>
</feature>
<evidence type="ECO:0000256" key="3">
    <source>
        <dbReference type="PROSITE-ProRule" id="PRU00332"/>
    </source>
</evidence>
<feature type="compositionally biased region" description="Basic residues" evidence="4">
    <location>
        <begin position="325"/>
        <end position="336"/>
    </location>
</feature>
<dbReference type="Gene3D" id="1.10.10.10">
    <property type="entry name" value="Winged helix-like DNA-binding domain superfamily/Winged helix DNA-binding domain"/>
    <property type="match status" value="1"/>
</dbReference>
<evidence type="ECO:0000256" key="4">
    <source>
        <dbReference type="SAM" id="MobiDB-lite"/>
    </source>
</evidence>
<protein>
    <recommendedName>
        <fullName evidence="9">HTH La-type RNA-binding domain-containing protein</fullName>
    </recommendedName>
</protein>
<dbReference type="GO" id="GO:0045727">
    <property type="term" value="P:positive regulation of translation"/>
    <property type="evidence" value="ECO:0007669"/>
    <property type="project" value="TreeGrafter"/>
</dbReference>
<evidence type="ECO:0000313" key="8">
    <source>
        <dbReference type="Proteomes" id="UP000290189"/>
    </source>
</evidence>
<feature type="compositionally biased region" description="Low complexity" evidence="4">
    <location>
        <begin position="461"/>
        <end position="470"/>
    </location>
</feature>
<evidence type="ECO:0000256" key="1">
    <source>
        <dbReference type="ARBA" id="ARBA00022553"/>
    </source>
</evidence>
<dbReference type="PANTHER" id="PTHR22792">
    <property type="entry name" value="LUPUS LA PROTEIN-RELATED"/>
    <property type="match status" value="1"/>
</dbReference>
<dbReference type="GO" id="GO:0010494">
    <property type="term" value="C:cytoplasmic stress granule"/>
    <property type="evidence" value="ECO:0007669"/>
    <property type="project" value="TreeGrafter"/>
</dbReference>
<evidence type="ECO:0000256" key="2">
    <source>
        <dbReference type="ARBA" id="ARBA00022884"/>
    </source>
</evidence>
<proteinExistence type="predicted"/>
<dbReference type="EMBL" id="OVEO01000005">
    <property type="protein sequence ID" value="SPQ95995.1"/>
    <property type="molecule type" value="Genomic_DNA"/>
</dbReference>
<dbReference type="PROSITE" id="PS50961">
    <property type="entry name" value="HTH_LA"/>
    <property type="match status" value="1"/>
</dbReference>
<feature type="compositionally biased region" description="Polar residues" evidence="4">
    <location>
        <begin position="1"/>
        <end position="16"/>
    </location>
</feature>
<dbReference type="InterPro" id="IPR045180">
    <property type="entry name" value="La_dom_prot"/>
</dbReference>
<dbReference type="Pfam" id="PF05383">
    <property type="entry name" value="La"/>
    <property type="match status" value="1"/>
</dbReference>
<dbReference type="InterPro" id="IPR035979">
    <property type="entry name" value="RBD_domain_sf"/>
</dbReference>
<dbReference type="Pfam" id="PF26088">
    <property type="entry name" value="RRM_LARP4"/>
    <property type="match status" value="1"/>
</dbReference>
<evidence type="ECO:0008006" key="9">
    <source>
        <dbReference type="Google" id="ProtNLM"/>
    </source>
</evidence>
<dbReference type="SUPFAM" id="SSF46785">
    <property type="entry name" value="Winged helix' DNA-binding domain"/>
    <property type="match status" value="1"/>
</dbReference>
<dbReference type="CDD" id="cd12430">
    <property type="entry name" value="RRM_LARP4_5_like"/>
    <property type="match status" value="1"/>
</dbReference>
<sequence>MSGRAQHSWSAPTSVHASPDVSPSRATAHVQTQIEFYFSQQNLATDAYLRSQMDDSQYVDLAVIADFKKVKRFTDDMDDIIASIRRSKLLELDATGTKVRAAMKPAERTTIILRDIPSDTPRDDILSLFDNDACGKVLSLHDDIGDTWFVTFEDEDACLRSAQYIRQQTFNGKPVSMRVKSENMMRSYHQETVPMMAVPASAVFPPHGLMFPGGGVGRPMPPVDMRWNLRRSQSFIAAPLYDHEGRPIYPAAMPAQGQPRRTSGDHRPGAPSGDAPPRRRVGGARKPPREFAGAHQQPASAPGSSNSSQTPNGVTSSSTGGQQQRPRKPRHARSSTHHPFYPGRRSDDASSAAASATLADSSDAAPAVKPDLGLENFPALPTAASPSNAGRRSCPPSPSAANSYVSRTASTVNGGAKVASTAGSPPPPAPSSNGHVVEPVSMPAAVAAQPASPPSKNECDAGGQAAAAAATTPRDVSSAPDASEPQKPFSYASIARRTVPAAPVTVGTATLDKPGAQQAE</sequence>
<dbReference type="CDD" id="cd07323">
    <property type="entry name" value="LAM"/>
    <property type="match status" value="1"/>
</dbReference>
<name>A0A3P3Y746_PLABS</name>
<keyword evidence="2 3" id="KW-0694">RNA-binding</keyword>
<keyword evidence="1" id="KW-0597">Phosphoprotein</keyword>
<feature type="compositionally biased region" description="Polar residues" evidence="4">
    <location>
        <begin position="399"/>
        <end position="413"/>
    </location>
</feature>
<dbReference type="Gene3D" id="3.30.70.330">
    <property type="match status" value="1"/>
</dbReference>
<dbReference type="SMART" id="SM00715">
    <property type="entry name" value="LA"/>
    <property type="match status" value="1"/>
</dbReference>
<gene>
    <name evidence="7" type="ORF">PLBR_LOCUS3210</name>
</gene>
<keyword evidence="7" id="KW-0496">Mitochondrion</keyword>
<evidence type="ECO:0000259" key="6">
    <source>
        <dbReference type="PROSITE" id="PS50961"/>
    </source>
</evidence>
<dbReference type="PROSITE" id="PS50102">
    <property type="entry name" value="RRM"/>
    <property type="match status" value="1"/>
</dbReference>
<reference evidence="7 8" key="1">
    <citation type="submission" date="2018-03" db="EMBL/GenBank/DDBJ databases">
        <authorList>
            <person name="Fogelqvist J."/>
        </authorList>
    </citation>
    <scope>NUCLEOTIDE SEQUENCE [LARGE SCALE GENOMIC DNA]</scope>
</reference>
<dbReference type="AlphaFoldDB" id="A0A3P3Y746"/>
<feature type="region of interest" description="Disordered" evidence="4">
    <location>
        <begin position="1"/>
        <end position="24"/>
    </location>
</feature>
<dbReference type="PANTHER" id="PTHR22792:SF132">
    <property type="entry name" value="LA-RELATED PROTEIN 1"/>
    <property type="match status" value="1"/>
</dbReference>
<dbReference type="Proteomes" id="UP000290189">
    <property type="component" value="Unassembled WGS sequence"/>
</dbReference>